<dbReference type="InterPro" id="IPR043131">
    <property type="entry name" value="BCAT-like_N"/>
</dbReference>
<comment type="cofactor">
    <cofactor evidence="1">
        <name>pyridoxal 5'-phosphate</name>
        <dbReference type="ChEBI" id="CHEBI:597326"/>
    </cofactor>
</comment>
<dbReference type="PANTHER" id="PTHR42743:SF2">
    <property type="entry name" value="AMINODEOXYCHORISMATE LYASE"/>
    <property type="match status" value="1"/>
</dbReference>
<dbReference type="Proteomes" id="UP000319142">
    <property type="component" value="Unassembled WGS sequence"/>
</dbReference>
<dbReference type="SUPFAM" id="SSF56752">
    <property type="entry name" value="D-aminoacid aminotransferase-like PLP-dependent enzymes"/>
    <property type="match status" value="1"/>
</dbReference>
<sequence length="270" mass="29166">MVKRFWADETGLPAADRGLAYGDGLFETIRVEGSSAPWLDYHLARLVRDAARLGIEVRLDELLAASGEALERYGSPGKVWVLKLILTRGAGGRGYRPGGGMEPNLLVSCSDTPPMPDSAGVVAEFSSVPLTVNPLLAGIKSLNRLEQVMAARELSGDCFEVLMADAAGHIVEGTRTNLFVLTDEGWITPPGNSVAVAGVMRQLVIERLQQAGEPFREAPITREQLQPEVCRGLYLTNSVLGVVRVRNLADQDLPAERCLATICRLSTTLE</sequence>
<protein>
    <recommendedName>
        <fullName evidence="8 10">Aminodeoxychorismate lyase</fullName>
        <ecNumber evidence="8 10">4.1.3.38</ecNumber>
    </recommendedName>
</protein>
<evidence type="ECO:0000256" key="3">
    <source>
        <dbReference type="ARBA" id="ARBA00011738"/>
    </source>
</evidence>
<name>A0A558BD92_9GAMM</name>
<comment type="caution">
    <text evidence="11">The sequence shown here is derived from an EMBL/GenBank/DDBJ whole genome shotgun (WGS) entry which is preliminary data.</text>
</comment>
<dbReference type="GO" id="GO:0005829">
    <property type="term" value="C:cytosol"/>
    <property type="evidence" value="ECO:0007669"/>
    <property type="project" value="TreeGrafter"/>
</dbReference>
<evidence type="ECO:0000256" key="8">
    <source>
        <dbReference type="ARBA" id="ARBA00035676"/>
    </source>
</evidence>
<evidence type="ECO:0000256" key="5">
    <source>
        <dbReference type="ARBA" id="ARBA00022909"/>
    </source>
</evidence>
<evidence type="ECO:0000256" key="4">
    <source>
        <dbReference type="ARBA" id="ARBA00022898"/>
    </source>
</evidence>
<evidence type="ECO:0000256" key="9">
    <source>
        <dbReference type="ARBA" id="ARBA00049529"/>
    </source>
</evidence>
<dbReference type="InterPro" id="IPR001544">
    <property type="entry name" value="Aminotrans_IV"/>
</dbReference>
<dbReference type="InterPro" id="IPR036038">
    <property type="entry name" value="Aminotransferase-like"/>
</dbReference>
<evidence type="ECO:0000256" key="7">
    <source>
        <dbReference type="ARBA" id="ARBA00035633"/>
    </source>
</evidence>
<organism evidence="11 12">
    <name type="scientific">Marinobacter vinifirmus</name>
    <dbReference type="NCBI Taxonomy" id="355591"/>
    <lineage>
        <taxon>Bacteria</taxon>
        <taxon>Pseudomonadati</taxon>
        <taxon>Pseudomonadota</taxon>
        <taxon>Gammaproteobacteria</taxon>
        <taxon>Pseudomonadales</taxon>
        <taxon>Marinobacteraceae</taxon>
        <taxon>Marinobacter</taxon>
    </lineage>
</organism>
<evidence type="ECO:0000256" key="10">
    <source>
        <dbReference type="NCBIfam" id="TIGR03461"/>
    </source>
</evidence>
<comment type="subunit">
    <text evidence="3">Homodimer.</text>
</comment>
<evidence type="ECO:0000313" key="11">
    <source>
        <dbReference type="EMBL" id="TVT34486.1"/>
    </source>
</evidence>
<comment type="catalytic activity">
    <reaction evidence="9">
        <text>4-amino-4-deoxychorismate = 4-aminobenzoate + pyruvate + H(+)</text>
        <dbReference type="Rhea" id="RHEA:16201"/>
        <dbReference type="ChEBI" id="CHEBI:15361"/>
        <dbReference type="ChEBI" id="CHEBI:15378"/>
        <dbReference type="ChEBI" id="CHEBI:17836"/>
        <dbReference type="ChEBI" id="CHEBI:58406"/>
        <dbReference type="EC" id="4.1.3.38"/>
    </reaction>
</comment>
<dbReference type="Gene3D" id="3.20.10.10">
    <property type="entry name" value="D-amino Acid Aminotransferase, subunit A, domain 2"/>
    <property type="match status" value="1"/>
</dbReference>
<dbReference type="PANTHER" id="PTHR42743">
    <property type="entry name" value="AMINO-ACID AMINOTRANSFERASE"/>
    <property type="match status" value="1"/>
</dbReference>
<evidence type="ECO:0000256" key="1">
    <source>
        <dbReference type="ARBA" id="ARBA00001933"/>
    </source>
</evidence>
<evidence type="ECO:0000256" key="6">
    <source>
        <dbReference type="ARBA" id="ARBA00023239"/>
    </source>
</evidence>
<keyword evidence="5" id="KW-0289">Folate biosynthesis</keyword>
<dbReference type="InterPro" id="IPR043132">
    <property type="entry name" value="BCAT-like_C"/>
</dbReference>
<dbReference type="InterPro" id="IPR050571">
    <property type="entry name" value="Class-IV_PLP-Dep_Aminotrnsfr"/>
</dbReference>
<evidence type="ECO:0000256" key="2">
    <source>
        <dbReference type="ARBA" id="ARBA00009320"/>
    </source>
</evidence>
<dbReference type="GO" id="GO:0046656">
    <property type="term" value="P:folic acid biosynthetic process"/>
    <property type="evidence" value="ECO:0007669"/>
    <property type="project" value="UniProtKB-KW"/>
</dbReference>
<evidence type="ECO:0000313" key="12">
    <source>
        <dbReference type="Proteomes" id="UP000319142"/>
    </source>
</evidence>
<comment type="similarity">
    <text evidence="2">Belongs to the class-IV pyridoxal-phosphate-dependent aminotransferase family.</text>
</comment>
<dbReference type="InterPro" id="IPR017824">
    <property type="entry name" value="Aminodeoxychorismate_lyase_IV"/>
</dbReference>
<dbReference type="EC" id="4.1.3.38" evidence="8 10"/>
<dbReference type="EMBL" id="VMRX01000013">
    <property type="protein sequence ID" value="TVT34486.1"/>
    <property type="molecule type" value="Genomic_DNA"/>
</dbReference>
<gene>
    <name evidence="11" type="primary">pabC</name>
    <name evidence="11" type="ORF">FHK81_05630</name>
</gene>
<dbReference type="GO" id="GO:0008696">
    <property type="term" value="F:4-amino-4-deoxychorismate lyase activity"/>
    <property type="evidence" value="ECO:0007669"/>
    <property type="project" value="UniProtKB-UniRule"/>
</dbReference>
<dbReference type="RefSeq" id="WP_273132954.1">
    <property type="nucleotide sequence ID" value="NZ_VMRX01000013.1"/>
</dbReference>
<dbReference type="NCBIfam" id="TIGR03461">
    <property type="entry name" value="pabC_Proteo"/>
    <property type="match status" value="1"/>
</dbReference>
<proteinExistence type="inferred from homology"/>
<keyword evidence="6 11" id="KW-0456">Lyase</keyword>
<dbReference type="Gene3D" id="3.30.470.10">
    <property type="match status" value="1"/>
</dbReference>
<dbReference type="Pfam" id="PF01063">
    <property type="entry name" value="Aminotran_4"/>
    <property type="match status" value="1"/>
</dbReference>
<dbReference type="GO" id="GO:0008153">
    <property type="term" value="P:4-aminobenzoate biosynthetic process"/>
    <property type="evidence" value="ECO:0007669"/>
    <property type="project" value="UniProtKB-UniRule"/>
</dbReference>
<keyword evidence="4" id="KW-0663">Pyridoxal phosphate</keyword>
<accession>A0A558BD92</accession>
<dbReference type="GO" id="GO:0030170">
    <property type="term" value="F:pyridoxal phosphate binding"/>
    <property type="evidence" value="ECO:0007669"/>
    <property type="project" value="InterPro"/>
</dbReference>
<dbReference type="AlphaFoldDB" id="A0A558BD92"/>
<reference evidence="11 12" key="1">
    <citation type="submission" date="2019-07" db="EMBL/GenBank/DDBJ databases">
        <title>The pathways for chlorine oxyanion respiration interact through the shared metabolite chlorate.</title>
        <authorList>
            <person name="Barnum T.P."/>
            <person name="Cheng Y."/>
            <person name="Hill K.A."/>
            <person name="Lucas L.N."/>
            <person name="Carlson H.K."/>
            <person name="Coates J.D."/>
        </authorList>
    </citation>
    <scope>NUCLEOTIDE SEQUENCE [LARGE SCALE GENOMIC DNA]</scope>
    <source>
        <strain evidence="11">UCB</strain>
    </source>
</reference>
<comment type="pathway">
    <text evidence="7">Cofactor biosynthesis; tetrahydrofolate biosynthesis; 4-aminobenzoate from chorismate: step 2/2.</text>
</comment>